<evidence type="ECO:0000256" key="2">
    <source>
        <dbReference type="ARBA" id="ARBA00023125"/>
    </source>
</evidence>
<dbReference type="GO" id="GO:0030182">
    <property type="term" value="P:neuron differentiation"/>
    <property type="evidence" value="ECO:0007669"/>
    <property type="project" value="UniProtKB-ARBA"/>
</dbReference>
<protein>
    <submittedName>
        <fullName evidence="9">Homeobox domain-containing protein</fullName>
    </submittedName>
</protein>
<feature type="compositionally biased region" description="Polar residues" evidence="7">
    <location>
        <begin position="217"/>
        <end position="230"/>
    </location>
</feature>
<dbReference type="InterPro" id="IPR017970">
    <property type="entry name" value="Homeobox_CS"/>
</dbReference>
<feature type="compositionally biased region" description="Basic and acidic residues" evidence="7">
    <location>
        <begin position="100"/>
        <end position="111"/>
    </location>
</feature>
<dbReference type="Gene3D" id="1.10.10.60">
    <property type="entry name" value="Homeodomain-like"/>
    <property type="match status" value="1"/>
</dbReference>
<feature type="region of interest" description="Disordered" evidence="7">
    <location>
        <begin position="100"/>
        <end position="147"/>
    </location>
</feature>
<feature type="compositionally biased region" description="Low complexity" evidence="7">
    <location>
        <begin position="201"/>
        <end position="216"/>
    </location>
</feature>
<evidence type="ECO:0000313" key="10">
    <source>
        <dbReference type="Proteomes" id="UP000005237"/>
    </source>
</evidence>
<comment type="subcellular location">
    <subcellularLocation>
        <location evidence="1 5 6">Nucleus</location>
    </subcellularLocation>
</comment>
<dbReference type="PROSITE" id="PS50071">
    <property type="entry name" value="HOMEOBOX_2"/>
    <property type="match status" value="1"/>
</dbReference>
<dbReference type="SUPFAM" id="SSF46689">
    <property type="entry name" value="Homeodomain-like"/>
    <property type="match status" value="1"/>
</dbReference>
<keyword evidence="2 5" id="KW-0238">DNA-binding</keyword>
<evidence type="ECO:0000256" key="3">
    <source>
        <dbReference type="ARBA" id="ARBA00023155"/>
    </source>
</evidence>
<dbReference type="Proteomes" id="UP000005237">
    <property type="component" value="Unassembled WGS sequence"/>
</dbReference>
<dbReference type="SMART" id="SM00389">
    <property type="entry name" value="HOX"/>
    <property type="match status" value="1"/>
</dbReference>
<dbReference type="CDD" id="cd00086">
    <property type="entry name" value="homeodomain"/>
    <property type="match status" value="1"/>
</dbReference>
<feature type="domain" description="Homeobox" evidence="8">
    <location>
        <begin position="40"/>
        <end position="100"/>
    </location>
</feature>
<organism evidence="9 10">
    <name type="scientific">Caenorhabditis japonica</name>
    <dbReference type="NCBI Taxonomy" id="281687"/>
    <lineage>
        <taxon>Eukaryota</taxon>
        <taxon>Metazoa</taxon>
        <taxon>Ecdysozoa</taxon>
        <taxon>Nematoda</taxon>
        <taxon>Chromadorea</taxon>
        <taxon>Rhabditida</taxon>
        <taxon>Rhabditina</taxon>
        <taxon>Rhabditomorpha</taxon>
        <taxon>Rhabditoidea</taxon>
        <taxon>Rhabditidae</taxon>
        <taxon>Peloderinae</taxon>
        <taxon>Caenorhabditis</taxon>
    </lineage>
</organism>
<feature type="DNA-binding region" description="Homeobox" evidence="5">
    <location>
        <begin position="42"/>
        <end position="101"/>
    </location>
</feature>
<evidence type="ECO:0000256" key="1">
    <source>
        <dbReference type="ARBA" id="ARBA00004123"/>
    </source>
</evidence>
<evidence type="ECO:0000256" key="5">
    <source>
        <dbReference type="PROSITE-ProRule" id="PRU00108"/>
    </source>
</evidence>
<dbReference type="GO" id="GO:0000981">
    <property type="term" value="F:DNA-binding transcription factor activity, RNA polymerase II-specific"/>
    <property type="evidence" value="ECO:0007669"/>
    <property type="project" value="InterPro"/>
</dbReference>
<dbReference type="PROSITE" id="PS00027">
    <property type="entry name" value="HOMEOBOX_1"/>
    <property type="match status" value="1"/>
</dbReference>
<dbReference type="PANTHER" id="PTHR45793:SF27">
    <property type="entry name" value="HOMEOBOX PROTEIN CEH-37"/>
    <property type="match status" value="1"/>
</dbReference>
<dbReference type="PANTHER" id="PTHR45793">
    <property type="entry name" value="HOMEOBOX PROTEIN"/>
    <property type="match status" value="1"/>
</dbReference>
<accession>A0A8R1HWH7</accession>
<name>A0A8R1HWH7_CAEJA</name>
<evidence type="ECO:0000256" key="6">
    <source>
        <dbReference type="RuleBase" id="RU000682"/>
    </source>
</evidence>
<reference evidence="10" key="1">
    <citation type="submission" date="2010-08" db="EMBL/GenBank/DDBJ databases">
        <authorList>
            <consortium name="Caenorhabditis japonica Sequencing Consortium"/>
            <person name="Wilson R.K."/>
        </authorList>
    </citation>
    <scope>NUCLEOTIDE SEQUENCE [LARGE SCALE GENOMIC DNA]</scope>
    <source>
        <strain evidence="10">DF5081</strain>
    </source>
</reference>
<proteinExistence type="predicted"/>
<dbReference type="AlphaFoldDB" id="A0A8R1HWH7"/>
<feature type="compositionally biased region" description="Polar residues" evidence="7">
    <location>
        <begin position="113"/>
        <end position="122"/>
    </location>
</feature>
<keyword evidence="3 5" id="KW-0371">Homeobox</keyword>
<reference evidence="9" key="2">
    <citation type="submission" date="2022-06" db="UniProtKB">
        <authorList>
            <consortium name="EnsemblMetazoa"/>
        </authorList>
    </citation>
    <scope>IDENTIFICATION</scope>
    <source>
        <strain evidence="9">DF5081</strain>
    </source>
</reference>
<dbReference type="FunFam" id="1.10.10.60:FF:000679">
    <property type="entry name" value="Homeobox protein aristaless"/>
    <property type="match status" value="1"/>
</dbReference>
<dbReference type="EnsemblMetazoa" id="CJA13871.1">
    <property type="protein sequence ID" value="CJA13871.1"/>
    <property type="gene ID" value="WBGene00133075"/>
</dbReference>
<dbReference type="InterPro" id="IPR009057">
    <property type="entry name" value="Homeodomain-like_sf"/>
</dbReference>
<feature type="region of interest" description="Disordered" evidence="7">
    <location>
        <begin position="196"/>
        <end position="236"/>
    </location>
</feature>
<evidence type="ECO:0000259" key="8">
    <source>
        <dbReference type="PROSITE" id="PS50071"/>
    </source>
</evidence>
<evidence type="ECO:0000313" key="9">
    <source>
        <dbReference type="EnsemblMetazoa" id="CJA13871.1"/>
    </source>
</evidence>
<evidence type="ECO:0000256" key="4">
    <source>
        <dbReference type="ARBA" id="ARBA00023242"/>
    </source>
</evidence>
<sequence>MNPYNCYANQSTTSSLLFNYPVQPMTMFGGTPYNAAMIPRKNRRERTTYSRQQLEILENLFNETQYPDVFARERVADQIHLQESRIQVWFKNRRAKYRLQEKQKPKLEKSGKVKTQQSSQNAADGCTKIEKDSDLMSGEKGSGSGQSDYHLVPTHFFTDHNHQQQELVINQIYFACCSDNTVAPLTGKIALSTPKSISPVETPASATSSNTSTTENQWSAEQNVATSPALSASVNSSTPTSSAASSTLVYNSYPLYQPWSGFDYSSYANPQYAQFSQTAPYPAPQFFYPNGSL</sequence>
<keyword evidence="10" id="KW-1185">Reference proteome</keyword>
<evidence type="ECO:0000256" key="7">
    <source>
        <dbReference type="SAM" id="MobiDB-lite"/>
    </source>
</evidence>
<dbReference type="Pfam" id="PF00046">
    <property type="entry name" value="Homeodomain"/>
    <property type="match status" value="1"/>
</dbReference>
<dbReference type="GO" id="GO:0005634">
    <property type="term" value="C:nucleus"/>
    <property type="evidence" value="ECO:0007669"/>
    <property type="project" value="UniProtKB-SubCell"/>
</dbReference>
<dbReference type="InterPro" id="IPR001356">
    <property type="entry name" value="HD"/>
</dbReference>
<dbReference type="GO" id="GO:0000978">
    <property type="term" value="F:RNA polymerase II cis-regulatory region sequence-specific DNA binding"/>
    <property type="evidence" value="ECO:0007669"/>
    <property type="project" value="TreeGrafter"/>
</dbReference>
<keyword evidence="4 5" id="KW-0539">Nucleus</keyword>